<dbReference type="EMBL" id="LN679102">
    <property type="protein sequence ID" value="CEL57722.1"/>
    <property type="molecule type" value="Genomic_DNA"/>
</dbReference>
<dbReference type="GO" id="GO:0003723">
    <property type="term" value="F:RNA binding"/>
    <property type="evidence" value="ECO:0007669"/>
    <property type="project" value="InterPro"/>
</dbReference>
<feature type="compositionally biased region" description="Basic and acidic residues" evidence="1">
    <location>
        <begin position="177"/>
        <end position="190"/>
    </location>
</feature>
<gene>
    <name evidence="3" type="ORF">RSOLAG1IB_02466</name>
</gene>
<dbReference type="InterPro" id="IPR039764">
    <property type="entry name" value="HABP4/SERBP1-like"/>
</dbReference>
<evidence type="ECO:0000313" key="3">
    <source>
        <dbReference type="EMBL" id="CEL57722.1"/>
    </source>
</evidence>
<dbReference type="STRING" id="1108050.A0A0B7FNI8"/>
<reference evidence="3 4" key="1">
    <citation type="submission" date="2014-11" db="EMBL/GenBank/DDBJ databases">
        <authorList>
            <person name="Wibberg Daniel"/>
        </authorList>
    </citation>
    <scope>NUCLEOTIDE SEQUENCE [LARGE SCALE GENOMIC DNA]</scope>
    <source>
        <strain evidence="3">Rhizoctonia solani AG1-IB 7/3/14</strain>
    </source>
</reference>
<proteinExistence type="predicted"/>
<sequence>MSVASRNPFALLNDDDVISTPAPGAAAPTPNAPAPQKKEQSQKGPSSRGGRYYQRGGGTKTTPRDERVATQEAATGTGDRFAEGRPERGRGRGRGGRGRGEGGRGRGRDSRPDRHSQTGKVDTEKRVNSGWGAEEGRTELDAEQSGAADATVDAGNEWGGAANNDWSAPAEGGAENKPAEGEEQGERPQKEEEEEDNTMTLTEYLAKKKASEAIPGRLQARAANEGADNNLWKDAVQVQRDEDEENYFIGKVRLYSIYPRITAVIEPKSQTKSTPKARTKKEEKVHIDIEARFAPIERGRGRGDRGRGDRGRGDRSRGRGRGGDSGRGRRPEANLDVSDESAFPSLS</sequence>
<dbReference type="Pfam" id="PF04774">
    <property type="entry name" value="HABP4_PAI-RBP1"/>
    <property type="match status" value="1"/>
</dbReference>
<feature type="compositionally biased region" description="Basic and acidic residues" evidence="1">
    <location>
        <begin position="80"/>
        <end position="90"/>
    </location>
</feature>
<dbReference type="PANTHER" id="PTHR12299:SF17">
    <property type="entry name" value="AT19571P-RELATED"/>
    <property type="match status" value="1"/>
</dbReference>
<dbReference type="InterPro" id="IPR006861">
    <property type="entry name" value="HABP4_PAIRBP1-bd"/>
</dbReference>
<protein>
    <recommendedName>
        <fullName evidence="2">Hyaluronan/mRNA-binding protein domain-containing protein</fullName>
    </recommendedName>
</protein>
<evidence type="ECO:0000259" key="2">
    <source>
        <dbReference type="SMART" id="SM01233"/>
    </source>
</evidence>
<dbReference type="Gene3D" id="6.10.140.1040">
    <property type="match status" value="2"/>
</dbReference>
<feature type="domain" description="Hyaluronan/mRNA-binding protein" evidence="2">
    <location>
        <begin position="108"/>
        <end position="226"/>
    </location>
</feature>
<dbReference type="Proteomes" id="UP000059188">
    <property type="component" value="Unassembled WGS sequence"/>
</dbReference>
<dbReference type="PANTHER" id="PTHR12299">
    <property type="entry name" value="HYALURONIC ACID-BINDING PROTEIN 4"/>
    <property type="match status" value="1"/>
</dbReference>
<organism evidence="3 4">
    <name type="scientific">Thanatephorus cucumeris (strain AG1-IB / isolate 7/3/14)</name>
    <name type="common">Lettuce bottom rot fungus</name>
    <name type="synonym">Rhizoctonia solani</name>
    <dbReference type="NCBI Taxonomy" id="1108050"/>
    <lineage>
        <taxon>Eukaryota</taxon>
        <taxon>Fungi</taxon>
        <taxon>Dikarya</taxon>
        <taxon>Basidiomycota</taxon>
        <taxon>Agaricomycotina</taxon>
        <taxon>Agaricomycetes</taxon>
        <taxon>Cantharellales</taxon>
        <taxon>Ceratobasidiaceae</taxon>
        <taxon>Rhizoctonia</taxon>
        <taxon>Rhizoctonia solani AG-1</taxon>
    </lineage>
</organism>
<feature type="region of interest" description="Disordered" evidence="1">
    <location>
        <begin position="267"/>
        <end position="347"/>
    </location>
</feature>
<evidence type="ECO:0000313" key="4">
    <source>
        <dbReference type="Proteomes" id="UP000059188"/>
    </source>
</evidence>
<keyword evidence="4" id="KW-1185">Reference proteome</keyword>
<feature type="compositionally biased region" description="Basic and acidic residues" evidence="1">
    <location>
        <begin position="98"/>
        <end position="127"/>
    </location>
</feature>
<feature type="region of interest" description="Disordered" evidence="1">
    <location>
        <begin position="1"/>
        <end position="200"/>
    </location>
</feature>
<dbReference type="SMART" id="SM01233">
    <property type="entry name" value="HABP4_PAI-RBP1"/>
    <property type="match status" value="1"/>
</dbReference>
<feature type="compositionally biased region" description="Basic and acidic residues" evidence="1">
    <location>
        <begin position="280"/>
        <end position="333"/>
    </location>
</feature>
<dbReference type="GO" id="GO:0005737">
    <property type="term" value="C:cytoplasm"/>
    <property type="evidence" value="ECO:0007669"/>
    <property type="project" value="TreeGrafter"/>
</dbReference>
<name>A0A0B7FNI8_THACB</name>
<accession>A0A0B7FNI8</accession>
<dbReference type="OrthoDB" id="5390558at2759"/>
<evidence type="ECO:0000256" key="1">
    <source>
        <dbReference type="SAM" id="MobiDB-lite"/>
    </source>
</evidence>
<dbReference type="GO" id="GO:0005634">
    <property type="term" value="C:nucleus"/>
    <property type="evidence" value="ECO:0007669"/>
    <property type="project" value="TreeGrafter"/>
</dbReference>
<dbReference type="AlphaFoldDB" id="A0A0B7FNI8"/>